<dbReference type="AlphaFoldDB" id="A0A5D4MI20"/>
<organism evidence="4 5">
    <name type="scientific">Rossellomorea vietnamensis</name>
    <dbReference type="NCBI Taxonomy" id="218284"/>
    <lineage>
        <taxon>Bacteria</taxon>
        <taxon>Bacillati</taxon>
        <taxon>Bacillota</taxon>
        <taxon>Bacilli</taxon>
        <taxon>Bacillales</taxon>
        <taxon>Bacillaceae</taxon>
        <taxon>Rossellomorea</taxon>
    </lineage>
</organism>
<dbReference type="CDD" id="cd02966">
    <property type="entry name" value="TlpA_like_family"/>
    <property type="match status" value="1"/>
</dbReference>
<keyword evidence="2" id="KW-0472">Membrane</keyword>
<keyword evidence="1" id="KW-1015">Disulfide bond</keyword>
<reference evidence="4 5" key="1">
    <citation type="submission" date="2019-08" db="EMBL/GenBank/DDBJ databases">
        <title>Bacillus genomes from the desert of Cuatro Cienegas, Coahuila.</title>
        <authorList>
            <person name="Olmedo-Alvarez G."/>
        </authorList>
    </citation>
    <scope>NUCLEOTIDE SEQUENCE [LARGE SCALE GENOMIC DNA]</scope>
    <source>
        <strain evidence="4 5">CH128b_4D</strain>
    </source>
</reference>
<evidence type="ECO:0000259" key="3">
    <source>
        <dbReference type="PROSITE" id="PS51352"/>
    </source>
</evidence>
<protein>
    <submittedName>
        <fullName evidence="4">Redoxin domain-containing protein</fullName>
    </submittedName>
</protein>
<dbReference type="InterPro" id="IPR013766">
    <property type="entry name" value="Thioredoxin_domain"/>
</dbReference>
<dbReference type="InterPro" id="IPR050553">
    <property type="entry name" value="Thioredoxin_ResA/DsbE_sf"/>
</dbReference>
<dbReference type="GO" id="GO:0016209">
    <property type="term" value="F:antioxidant activity"/>
    <property type="evidence" value="ECO:0007669"/>
    <property type="project" value="InterPro"/>
</dbReference>
<dbReference type="Gene3D" id="3.40.30.10">
    <property type="entry name" value="Glutaredoxin"/>
    <property type="match status" value="1"/>
</dbReference>
<dbReference type="Proteomes" id="UP000325182">
    <property type="component" value="Unassembled WGS sequence"/>
</dbReference>
<dbReference type="InterPro" id="IPR017937">
    <property type="entry name" value="Thioredoxin_CS"/>
</dbReference>
<dbReference type="PANTHER" id="PTHR42852:SF17">
    <property type="entry name" value="THIOREDOXIN-LIKE PROTEIN HI_1115"/>
    <property type="match status" value="1"/>
</dbReference>
<keyword evidence="2" id="KW-0812">Transmembrane</keyword>
<sequence length="198" mass="22020">MIQKTISFGIIIVAAAIVIVNVWNTYFDKPVSESPETVTTAEKLEEDKSIPGADLSEVKEGELAPDFTLATIDGKSVSLSDYKGQKVILNFWATWCPPCKAEMPHMQKFYEENKDNGIEIVAVNLTNMDEGKPAIEQFVQDYELTFPVPLDEEGDIGMQYQAFTIPTSYVIDTEGKIAKKIIGPMDENMMKSLIDAVN</sequence>
<evidence type="ECO:0000313" key="4">
    <source>
        <dbReference type="EMBL" id="TYS01217.1"/>
    </source>
</evidence>
<dbReference type="SUPFAM" id="SSF52833">
    <property type="entry name" value="Thioredoxin-like"/>
    <property type="match status" value="1"/>
</dbReference>
<dbReference type="RefSeq" id="WP_148952579.1">
    <property type="nucleotide sequence ID" value="NZ_VTEG01000001.1"/>
</dbReference>
<feature type="transmembrane region" description="Helical" evidence="2">
    <location>
        <begin position="6"/>
        <end position="27"/>
    </location>
</feature>
<dbReference type="PANTHER" id="PTHR42852">
    <property type="entry name" value="THIOL:DISULFIDE INTERCHANGE PROTEIN DSBE"/>
    <property type="match status" value="1"/>
</dbReference>
<proteinExistence type="predicted"/>
<dbReference type="InterPro" id="IPR000866">
    <property type="entry name" value="AhpC/TSA"/>
</dbReference>
<dbReference type="GO" id="GO:0016491">
    <property type="term" value="F:oxidoreductase activity"/>
    <property type="evidence" value="ECO:0007669"/>
    <property type="project" value="InterPro"/>
</dbReference>
<evidence type="ECO:0000256" key="2">
    <source>
        <dbReference type="SAM" id="Phobius"/>
    </source>
</evidence>
<dbReference type="PROSITE" id="PS51352">
    <property type="entry name" value="THIOREDOXIN_2"/>
    <property type="match status" value="1"/>
</dbReference>
<dbReference type="EMBL" id="VTEG01000001">
    <property type="protein sequence ID" value="TYS01217.1"/>
    <property type="molecule type" value="Genomic_DNA"/>
</dbReference>
<evidence type="ECO:0000256" key="1">
    <source>
        <dbReference type="ARBA" id="ARBA00023157"/>
    </source>
</evidence>
<comment type="caution">
    <text evidence="4">The sequence shown here is derived from an EMBL/GenBank/DDBJ whole genome shotgun (WGS) entry which is preliminary data.</text>
</comment>
<accession>A0A5D4MI20</accession>
<name>A0A5D4MI20_9BACI</name>
<keyword evidence="2" id="KW-1133">Transmembrane helix</keyword>
<dbReference type="PROSITE" id="PS00194">
    <property type="entry name" value="THIOREDOXIN_1"/>
    <property type="match status" value="1"/>
</dbReference>
<feature type="domain" description="Thioredoxin" evidence="3">
    <location>
        <begin position="58"/>
        <end position="198"/>
    </location>
</feature>
<dbReference type="InterPro" id="IPR036249">
    <property type="entry name" value="Thioredoxin-like_sf"/>
</dbReference>
<gene>
    <name evidence="4" type="ORF">FZC84_00675</name>
</gene>
<dbReference type="Pfam" id="PF00578">
    <property type="entry name" value="AhpC-TSA"/>
    <property type="match status" value="1"/>
</dbReference>
<evidence type="ECO:0000313" key="5">
    <source>
        <dbReference type="Proteomes" id="UP000325182"/>
    </source>
</evidence>